<reference evidence="4" key="1">
    <citation type="journal article" date="2008" name="Insect Biochem. Mol. Biol.">
        <title>The genome of a lepidopteran model insect, the silkworm Bombyx mori.</title>
        <authorList>
            <consortium name="International Silkworm Genome Consortium"/>
        </authorList>
    </citation>
    <scope>NUCLEOTIDE SEQUENCE [LARGE SCALE GENOMIC DNA]</scope>
    <source>
        <strain evidence="4">p50T</strain>
    </source>
</reference>
<protein>
    <submittedName>
        <fullName evidence="3">Uncharacterized protein</fullName>
    </submittedName>
</protein>
<feature type="compositionally biased region" description="Basic residues" evidence="2">
    <location>
        <begin position="692"/>
        <end position="709"/>
    </location>
</feature>
<dbReference type="Proteomes" id="UP000005204">
    <property type="component" value="Unassembled WGS sequence"/>
</dbReference>
<dbReference type="EnsemblMetazoa" id="XM_038018996.1">
    <property type="protein sequence ID" value="XP_037874924.1"/>
    <property type="gene ID" value="LOC119630256"/>
</dbReference>
<feature type="compositionally biased region" description="Basic and acidic residues" evidence="2">
    <location>
        <begin position="187"/>
        <end position="196"/>
    </location>
</feature>
<keyword evidence="1" id="KW-0175">Coiled coil</keyword>
<feature type="compositionally biased region" description="Polar residues" evidence="2">
    <location>
        <begin position="107"/>
        <end position="120"/>
    </location>
</feature>
<keyword evidence="4" id="KW-1185">Reference proteome</keyword>
<sequence>MDTTPSTENNKREQSTVSQNLVLNSIQSTAADNDETFYDQDSGRLVGTPTLLKTIPTSKPSSKQTSLQVVTKLSQNTDLILTQPMITADTEKYSDIQGSLQVPTAQAISTSRHSSKQPSLQVIKKESKSPKSSIAPQSPPQLANFLHSPIPTDHNISIEVSHRNYNGSVRSKSPEQKSPKSLSIKSEYLEERKMETDLVSENKTSRRSESPIGSPVITSNIDKIANMSKVLSNEAKALRQSIRSLSEDIAKTKQEMSDQQEENVNFPYHLFLLEIIVNKIHMKCDCFDVDGNNLVILATFLGKQPIVLYDTSYGKIYNFTKLNLGKSILFAMTYDKICSIKDFEITIQLTKQPPCTSCVTKIGQACMDLTVEFVKLREELCRKWLAEQPDDNIMCTTSTPLSKNLYHLSCGDEDHRDSIGVIEVSTRMSFLGKEIMTSFCATPKPQGTSFLLKQDNGMTMYSCQKVEMDDQGKILLDESSLTKKSLPCAHRNLSFIERNQRCPSPTSSILSSKRSYQPIPYSHYQNEVPKYDEIFTKINANELKIRVPKTTKVERMGKYDRIQELCSCENTPYNTGDQIQFQLPKDFHNSDTYTSNLKYTHKGYDNTCDKRDRKILSVTPTNCPVPVAMEKILHPQKDVFVLKIGKKLETKDKKTELEIELVTPKGPTEKRNLDNNINDISQQCSTVELNKKQSKTSNKKKNKTKKANKSKKEIKSKNKTKK</sequence>
<proteinExistence type="predicted"/>
<feature type="coiled-coil region" evidence="1">
    <location>
        <begin position="228"/>
        <end position="262"/>
    </location>
</feature>
<dbReference type="AlphaFoldDB" id="A0A8R2R6R2"/>
<organism evidence="3 4">
    <name type="scientific">Bombyx mori</name>
    <name type="common">Silk moth</name>
    <dbReference type="NCBI Taxonomy" id="7091"/>
    <lineage>
        <taxon>Eukaryota</taxon>
        <taxon>Metazoa</taxon>
        <taxon>Ecdysozoa</taxon>
        <taxon>Arthropoda</taxon>
        <taxon>Hexapoda</taxon>
        <taxon>Insecta</taxon>
        <taxon>Pterygota</taxon>
        <taxon>Neoptera</taxon>
        <taxon>Endopterygota</taxon>
        <taxon>Lepidoptera</taxon>
        <taxon>Glossata</taxon>
        <taxon>Ditrysia</taxon>
        <taxon>Bombycoidea</taxon>
        <taxon>Bombycidae</taxon>
        <taxon>Bombycinae</taxon>
        <taxon>Bombyx</taxon>
    </lineage>
</organism>
<name>A0A8R2R6R2_BOMMO</name>
<evidence type="ECO:0000313" key="3">
    <source>
        <dbReference type="EnsemblMetazoa" id="XP_037874924.1"/>
    </source>
</evidence>
<evidence type="ECO:0000256" key="1">
    <source>
        <dbReference type="SAM" id="Coils"/>
    </source>
</evidence>
<feature type="region of interest" description="Disordered" evidence="2">
    <location>
        <begin position="165"/>
        <end position="214"/>
    </location>
</feature>
<evidence type="ECO:0000313" key="4">
    <source>
        <dbReference type="Proteomes" id="UP000005204"/>
    </source>
</evidence>
<feature type="region of interest" description="Disordered" evidence="2">
    <location>
        <begin position="684"/>
        <end position="722"/>
    </location>
</feature>
<evidence type="ECO:0000256" key="2">
    <source>
        <dbReference type="SAM" id="MobiDB-lite"/>
    </source>
</evidence>
<feature type="region of interest" description="Disordered" evidence="2">
    <location>
        <begin position="107"/>
        <end position="150"/>
    </location>
</feature>
<accession>A0A8R2R6R2</accession>
<reference evidence="3" key="2">
    <citation type="submission" date="2022-06" db="UniProtKB">
        <authorList>
            <consortium name="EnsemblMetazoa"/>
        </authorList>
    </citation>
    <scope>IDENTIFICATION</scope>
    <source>
        <strain evidence="3">p50T (Dazao)</strain>
    </source>
</reference>
<dbReference type="Pfam" id="PF14924">
    <property type="entry name" value="MAP10_N"/>
    <property type="match status" value="1"/>
</dbReference>